<keyword evidence="3" id="KW-1185">Reference proteome</keyword>
<keyword evidence="2" id="KW-0560">Oxidoreductase</keyword>
<comment type="caution">
    <text evidence="2">The sequence shown here is derived from an EMBL/GenBank/DDBJ whole genome shotgun (WGS) entry which is preliminary data.</text>
</comment>
<dbReference type="Gene3D" id="3.40.50.360">
    <property type="match status" value="1"/>
</dbReference>
<dbReference type="EMBL" id="JBBLYY010000046">
    <property type="protein sequence ID" value="MEK0171619.1"/>
    <property type="molecule type" value="Genomic_DNA"/>
</dbReference>
<accession>A0ABU8YAK4</accession>
<dbReference type="RefSeq" id="WP_340196361.1">
    <property type="nucleotide sequence ID" value="NZ_JBBKAP010000026.1"/>
</dbReference>
<name>A0ABU8YAK4_9MICO</name>
<dbReference type="PANTHER" id="PTHR30543:SF28">
    <property type="entry name" value="NADPH-DEPENDENT FMN REDUCTASE-LIKE DOMAIN-CONTAINING PROTEIN"/>
    <property type="match status" value="1"/>
</dbReference>
<evidence type="ECO:0000313" key="3">
    <source>
        <dbReference type="Proteomes" id="UP001370299"/>
    </source>
</evidence>
<dbReference type="InterPro" id="IPR050712">
    <property type="entry name" value="NAD(P)H-dep_reductase"/>
</dbReference>
<dbReference type="InterPro" id="IPR029039">
    <property type="entry name" value="Flavoprotein-like_sf"/>
</dbReference>
<gene>
    <name evidence="2" type="ORF">WMN62_09075</name>
</gene>
<dbReference type="InterPro" id="IPR005025">
    <property type="entry name" value="FMN_Rdtase-like_dom"/>
</dbReference>
<dbReference type="EC" id="1.-.-.-" evidence="2"/>
<feature type="domain" description="NADPH-dependent FMN reductase-like" evidence="1">
    <location>
        <begin position="8"/>
        <end position="145"/>
    </location>
</feature>
<dbReference type="Pfam" id="PF03358">
    <property type="entry name" value="FMN_red"/>
    <property type="match status" value="1"/>
</dbReference>
<dbReference type="Proteomes" id="UP001370299">
    <property type="component" value="Unassembled WGS sequence"/>
</dbReference>
<evidence type="ECO:0000313" key="2">
    <source>
        <dbReference type="EMBL" id="MEK0171619.1"/>
    </source>
</evidence>
<dbReference type="SUPFAM" id="SSF52218">
    <property type="entry name" value="Flavoproteins"/>
    <property type="match status" value="1"/>
</dbReference>
<dbReference type="GO" id="GO:0016491">
    <property type="term" value="F:oxidoreductase activity"/>
    <property type="evidence" value="ECO:0007669"/>
    <property type="project" value="UniProtKB-KW"/>
</dbReference>
<protein>
    <submittedName>
        <fullName evidence="2">NADPH-dependent FMN reductase</fullName>
        <ecNumber evidence="2">1.-.-.-</ecNumber>
    </submittedName>
</protein>
<dbReference type="PANTHER" id="PTHR30543">
    <property type="entry name" value="CHROMATE REDUCTASE"/>
    <property type="match status" value="1"/>
</dbReference>
<sequence>MVPLNLPVISCSLDPTSASRRLAEQTAQLLTDGGHASTVIDLARVALPPFDNDQVFSSGAFEVLHREIQESDGVVLAFPVYNWAPSSAVKSLIEATGATGEGRRAAWFDKVVTFVCAAGLPHSYMATGALAQSLMLDFKCVVNPYTAYVSERDWEGTALNADRAARLGKTIDVHAELAGLLRGRTFTSDWEV</sequence>
<reference evidence="2 3" key="1">
    <citation type="submission" date="2024-03" db="EMBL/GenBank/DDBJ databases">
        <title>Whole genomes of four grape xylem sap localized bacterial endophytes.</title>
        <authorList>
            <person name="Kumar G."/>
            <person name="Savka M.A."/>
        </authorList>
    </citation>
    <scope>NUCLEOTIDE SEQUENCE [LARGE SCALE GENOMIC DNA]</scope>
    <source>
        <strain evidence="2 3">RIT_GXS8</strain>
    </source>
</reference>
<evidence type="ECO:0000259" key="1">
    <source>
        <dbReference type="Pfam" id="PF03358"/>
    </source>
</evidence>
<proteinExistence type="predicted"/>
<organism evidence="2 3">
    <name type="scientific">Curtobacterium citreum</name>
    <dbReference type="NCBI Taxonomy" id="2036"/>
    <lineage>
        <taxon>Bacteria</taxon>
        <taxon>Bacillati</taxon>
        <taxon>Actinomycetota</taxon>
        <taxon>Actinomycetes</taxon>
        <taxon>Micrococcales</taxon>
        <taxon>Microbacteriaceae</taxon>
        <taxon>Curtobacterium</taxon>
    </lineage>
</organism>